<dbReference type="OrthoDB" id="10262319at2759"/>
<keyword evidence="2" id="KW-0521">NADP</keyword>
<dbReference type="GO" id="GO:0016491">
    <property type="term" value="F:oxidoreductase activity"/>
    <property type="evidence" value="ECO:0007669"/>
    <property type="project" value="UniProtKB-KW"/>
</dbReference>
<dbReference type="GeneID" id="34623233"/>
<dbReference type="EMBL" id="JROU02001283">
    <property type="protein sequence ID" value="OEH76902.1"/>
    <property type="molecule type" value="Genomic_DNA"/>
</dbReference>
<dbReference type="PANTHER" id="PTHR43963:SF6">
    <property type="entry name" value="CHAIN DEHYDROGENASE FAMILY PROTEIN, PUTATIVE (AFU_ORTHOLOGUE AFUA_3G15350)-RELATED"/>
    <property type="match status" value="1"/>
</dbReference>
<evidence type="ECO:0000256" key="4">
    <source>
        <dbReference type="RuleBase" id="RU000363"/>
    </source>
</evidence>
<protein>
    <submittedName>
        <fullName evidence="5">Uncharacterized protein</fullName>
    </submittedName>
</protein>
<reference evidence="5 6" key="1">
    <citation type="journal article" date="2016" name="BMC Genomics">
        <title>Comparative genomics reveals Cyclospora cayetanensis possesses coccidia-like metabolism and invasion components but unique surface antigens.</title>
        <authorList>
            <person name="Liu S."/>
            <person name="Wang L."/>
            <person name="Zheng H."/>
            <person name="Xu Z."/>
            <person name="Roellig D.M."/>
            <person name="Li N."/>
            <person name="Frace M.A."/>
            <person name="Tang K."/>
            <person name="Arrowood M.J."/>
            <person name="Moss D.M."/>
            <person name="Zhang L."/>
            <person name="Feng Y."/>
            <person name="Xiao L."/>
        </authorList>
    </citation>
    <scope>NUCLEOTIDE SEQUENCE [LARGE SCALE GENOMIC DNA]</scope>
    <source>
        <strain evidence="5 6">CHN_HEN01</strain>
    </source>
</reference>
<evidence type="ECO:0000313" key="6">
    <source>
        <dbReference type="Proteomes" id="UP000095192"/>
    </source>
</evidence>
<dbReference type="PRINTS" id="PR00080">
    <property type="entry name" value="SDRFAMILY"/>
</dbReference>
<evidence type="ECO:0000313" key="5">
    <source>
        <dbReference type="EMBL" id="OEH76902.1"/>
    </source>
</evidence>
<dbReference type="SUPFAM" id="SSF51735">
    <property type="entry name" value="NAD(P)-binding Rossmann-fold domains"/>
    <property type="match status" value="1"/>
</dbReference>
<dbReference type="Pfam" id="PF00106">
    <property type="entry name" value="adh_short"/>
    <property type="match status" value="1"/>
</dbReference>
<name>A0A1D3D0D5_9EIME</name>
<comment type="similarity">
    <text evidence="1 4">Belongs to the short-chain dehydrogenases/reductases (SDR) family.</text>
</comment>
<dbReference type="VEuPathDB" id="ToxoDB:cyc_07228"/>
<proteinExistence type="inferred from homology"/>
<comment type="caution">
    <text evidence="5">The sequence shown here is derived from an EMBL/GenBank/DDBJ whole genome shotgun (WGS) entry which is preliminary data.</text>
</comment>
<dbReference type="Proteomes" id="UP000095192">
    <property type="component" value="Unassembled WGS sequence"/>
</dbReference>
<evidence type="ECO:0000256" key="2">
    <source>
        <dbReference type="ARBA" id="ARBA00022857"/>
    </source>
</evidence>
<keyword evidence="6" id="KW-1185">Reference proteome</keyword>
<dbReference type="InterPro" id="IPR002347">
    <property type="entry name" value="SDR_fam"/>
</dbReference>
<dbReference type="InterPro" id="IPR036291">
    <property type="entry name" value="NAD(P)-bd_dom_sf"/>
</dbReference>
<gene>
    <name evidence="5" type="ORF">cyc_07228</name>
</gene>
<evidence type="ECO:0000256" key="1">
    <source>
        <dbReference type="ARBA" id="ARBA00006484"/>
    </source>
</evidence>
<evidence type="ECO:0000256" key="3">
    <source>
        <dbReference type="ARBA" id="ARBA00023002"/>
    </source>
</evidence>
<keyword evidence="3" id="KW-0560">Oxidoreductase</keyword>
<organism evidence="5 6">
    <name type="scientific">Cyclospora cayetanensis</name>
    <dbReference type="NCBI Taxonomy" id="88456"/>
    <lineage>
        <taxon>Eukaryota</taxon>
        <taxon>Sar</taxon>
        <taxon>Alveolata</taxon>
        <taxon>Apicomplexa</taxon>
        <taxon>Conoidasida</taxon>
        <taxon>Coccidia</taxon>
        <taxon>Eucoccidiorida</taxon>
        <taxon>Eimeriorina</taxon>
        <taxon>Eimeriidae</taxon>
        <taxon>Cyclospora</taxon>
    </lineage>
</organism>
<dbReference type="Gene3D" id="3.40.50.720">
    <property type="entry name" value="NAD(P)-binding Rossmann-like Domain"/>
    <property type="match status" value="1"/>
</dbReference>
<accession>A0A1D3D0D5</accession>
<dbReference type="AlphaFoldDB" id="A0A1D3D0D5"/>
<dbReference type="VEuPathDB" id="ToxoDB:LOC34623233"/>
<sequence length="281" mass="30468">MARRVFIVTGGNKGIGFETAKKICKELKNEDATVVITSRSPENGAQAVAKLAGEGLKVEMVQLDIAHKLSREMFVETIRNKYGQVECLVNNAGFAFKNDATEPVGVQARMTCGINYYGTRDLTKAMTSLFTSGSRIVNVASMAGQRALTQMTPERRHRLMSKSATLEDIDSVVEEYLADCATGRMDGWPSTTYGFSKAAVIAMTAALARMSDKCPALKDREGMVVTCCCPGWCKTDMAGWEAPPLSAADGAEIVGSLALGATKEHHGKFIQKEEVHDLRED</sequence>
<dbReference type="PRINTS" id="PR00081">
    <property type="entry name" value="GDHRDH"/>
</dbReference>
<dbReference type="PANTHER" id="PTHR43963">
    <property type="entry name" value="CARBONYL REDUCTASE 1-RELATED"/>
    <property type="match status" value="1"/>
</dbReference>